<keyword evidence="3" id="KW-1185">Reference proteome</keyword>
<evidence type="ECO:0000313" key="2">
    <source>
        <dbReference type="EMBL" id="RKH05678.1"/>
    </source>
</evidence>
<dbReference type="OrthoDB" id="5506070at2"/>
<accession>A0A3A8KBV4</accession>
<reference evidence="3" key="1">
    <citation type="submission" date="2018-09" db="EMBL/GenBank/DDBJ databases">
        <authorList>
            <person name="Livingstone P.G."/>
            <person name="Whitworth D.E."/>
        </authorList>
    </citation>
    <scope>NUCLEOTIDE SEQUENCE [LARGE SCALE GENOMIC DNA]</scope>
    <source>
        <strain evidence="3">CA043D</strain>
    </source>
</reference>
<evidence type="ECO:0000256" key="1">
    <source>
        <dbReference type="SAM" id="SignalP"/>
    </source>
</evidence>
<sequence length="178" mass="18521">MFKFKTCSLAVVALAFSACGPAPEATEPAPAGGDIAQVQSEVTKAIPGTTCVVEATTPYTYDVGGPISAQASVWDCDQDYPIIYVCSIVEKKSVSSTGTVTWTAVAGSRSCYPETNTDFGGQTANPTPYAAGVYRQRAQSAIKLNATTWTPAQPSTCATLSSNIPCKFTEVVSGNVTL</sequence>
<name>A0A3A8KBV4_9BACT</name>
<keyword evidence="1" id="KW-0732">Signal</keyword>
<feature type="signal peptide" evidence="1">
    <location>
        <begin position="1"/>
        <end position="24"/>
    </location>
</feature>
<evidence type="ECO:0000313" key="3">
    <source>
        <dbReference type="Proteomes" id="UP000268313"/>
    </source>
</evidence>
<dbReference type="RefSeq" id="WP_120601749.1">
    <property type="nucleotide sequence ID" value="NZ_JABFJX010000039.1"/>
</dbReference>
<gene>
    <name evidence="2" type="ORF">D7X32_07120</name>
</gene>
<feature type="chain" id="PRO_5017214789" evidence="1">
    <location>
        <begin position="25"/>
        <end position="178"/>
    </location>
</feature>
<organism evidence="2 3">
    <name type="scientific">Corallococcus carmarthensis</name>
    <dbReference type="NCBI Taxonomy" id="2316728"/>
    <lineage>
        <taxon>Bacteria</taxon>
        <taxon>Pseudomonadati</taxon>
        <taxon>Myxococcota</taxon>
        <taxon>Myxococcia</taxon>
        <taxon>Myxococcales</taxon>
        <taxon>Cystobacterineae</taxon>
        <taxon>Myxococcaceae</taxon>
        <taxon>Corallococcus</taxon>
    </lineage>
</organism>
<dbReference type="PROSITE" id="PS51257">
    <property type="entry name" value="PROKAR_LIPOPROTEIN"/>
    <property type="match status" value="1"/>
</dbReference>
<dbReference type="AlphaFoldDB" id="A0A3A8KBV4"/>
<protein>
    <submittedName>
        <fullName evidence="2">Uncharacterized protein</fullName>
    </submittedName>
</protein>
<dbReference type="EMBL" id="RAWE01000016">
    <property type="protein sequence ID" value="RKH05678.1"/>
    <property type="molecule type" value="Genomic_DNA"/>
</dbReference>
<proteinExistence type="predicted"/>
<dbReference type="Proteomes" id="UP000268313">
    <property type="component" value="Unassembled WGS sequence"/>
</dbReference>
<comment type="caution">
    <text evidence="2">The sequence shown here is derived from an EMBL/GenBank/DDBJ whole genome shotgun (WGS) entry which is preliminary data.</text>
</comment>